<proteinExistence type="predicted"/>
<dbReference type="InParanoid" id="A2G1P3"/>
<dbReference type="Gene3D" id="2.60.120.340">
    <property type="entry name" value="Nucleoplasmin core domain"/>
    <property type="match status" value="1"/>
</dbReference>
<dbReference type="VEuPathDB" id="TrichDB:TVAG_533960"/>
<feature type="domain" description="Nucleoplasmin-like" evidence="1">
    <location>
        <begin position="10"/>
        <end position="104"/>
    </location>
</feature>
<dbReference type="VEuPathDB" id="TrichDB:TVAGG3_0750320"/>
<evidence type="ECO:0000313" key="2">
    <source>
        <dbReference type="EMBL" id="EAX88929.1"/>
    </source>
</evidence>
<evidence type="ECO:0000313" key="3">
    <source>
        <dbReference type="Proteomes" id="UP000001542"/>
    </source>
</evidence>
<gene>
    <name evidence="2" type="ORF">TVAG_533960</name>
</gene>
<accession>A2G1P3</accession>
<keyword evidence="3" id="KW-1185">Reference proteome</keyword>
<reference evidence="2" key="2">
    <citation type="journal article" date="2007" name="Science">
        <title>Draft genome sequence of the sexually transmitted pathogen Trichomonas vaginalis.</title>
        <authorList>
            <person name="Carlton J.M."/>
            <person name="Hirt R.P."/>
            <person name="Silva J.C."/>
            <person name="Delcher A.L."/>
            <person name="Schatz M."/>
            <person name="Zhao Q."/>
            <person name="Wortman J.R."/>
            <person name="Bidwell S.L."/>
            <person name="Alsmark U.C.M."/>
            <person name="Besteiro S."/>
            <person name="Sicheritz-Ponten T."/>
            <person name="Noel C.J."/>
            <person name="Dacks J.B."/>
            <person name="Foster P.G."/>
            <person name="Simillion C."/>
            <person name="Van de Peer Y."/>
            <person name="Miranda-Saavedra D."/>
            <person name="Barton G.J."/>
            <person name="Westrop G.D."/>
            <person name="Mueller S."/>
            <person name="Dessi D."/>
            <person name="Fiori P.L."/>
            <person name="Ren Q."/>
            <person name="Paulsen I."/>
            <person name="Zhang H."/>
            <person name="Bastida-Corcuera F.D."/>
            <person name="Simoes-Barbosa A."/>
            <person name="Brown M.T."/>
            <person name="Hayes R.D."/>
            <person name="Mukherjee M."/>
            <person name="Okumura C.Y."/>
            <person name="Schneider R."/>
            <person name="Smith A.J."/>
            <person name="Vanacova S."/>
            <person name="Villalvazo M."/>
            <person name="Haas B.J."/>
            <person name="Pertea M."/>
            <person name="Feldblyum T.V."/>
            <person name="Utterback T.R."/>
            <person name="Shu C.L."/>
            <person name="Osoegawa K."/>
            <person name="de Jong P.J."/>
            <person name="Hrdy I."/>
            <person name="Horvathova L."/>
            <person name="Zubacova Z."/>
            <person name="Dolezal P."/>
            <person name="Malik S.B."/>
            <person name="Logsdon J.M. Jr."/>
            <person name="Henze K."/>
            <person name="Gupta A."/>
            <person name="Wang C.C."/>
            <person name="Dunne R.L."/>
            <person name="Upcroft J.A."/>
            <person name="Upcroft P."/>
            <person name="White O."/>
            <person name="Salzberg S.L."/>
            <person name="Tang P."/>
            <person name="Chiu C.-H."/>
            <person name="Lee Y.-S."/>
            <person name="Embley T.M."/>
            <person name="Coombs G.H."/>
            <person name="Mottram J.C."/>
            <person name="Tachezy J."/>
            <person name="Fraser-Liggett C.M."/>
            <person name="Johnson P.J."/>
        </authorList>
    </citation>
    <scope>NUCLEOTIDE SEQUENCE [LARGE SCALE GENOMIC DNA]</scope>
    <source>
        <strain evidence="2">G3</strain>
    </source>
</reference>
<sequence>MEIPNELTPLWFAQVKPNTICKILVTDGTDCVLSNVAVSQGEEYPKDSKVKLFVKVNDNPPIQLINFKIGYFESSIMKVTFSENDNIQFYTEGSAIPIDVSGFLTDGLALSIETVEKTDTK</sequence>
<evidence type="ECO:0000259" key="1">
    <source>
        <dbReference type="Pfam" id="PF17800"/>
    </source>
</evidence>
<dbReference type="Proteomes" id="UP000001542">
    <property type="component" value="Unassembled WGS sequence"/>
</dbReference>
<organism evidence="2 3">
    <name type="scientific">Trichomonas vaginalis (strain ATCC PRA-98 / G3)</name>
    <dbReference type="NCBI Taxonomy" id="412133"/>
    <lineage>
        <taxon>Eukaryota</taxon>
        <taxon>Metamonada</taxon>
        <taxon>Parabasalia</taxon>
        <taxon>Trichomonadida</taxon>
        <taxon>Trichomonadidae</taxon>
        <taxon>Trichomonas</taxon>
    </lineage>
</organism>
<dbReference type="EMBL" id="DS114252">
    <property type="protein sequence ID" value="EAX88929.1"/>
    <property type="molecule type" value="Genomic_DNA"/>
</dbReference>
<dbReference type="InterPro" id="IPR041232">
    <property type="entry name" value="NPL"/>
</dbReference>
<dbReference type="RefSeq" id="XP_001301859.1">
    <property type="nucleotide sequence ID" value="XM_001301858.1"/>
</dbReference>
<protein>
    <recommendedName>
        <fullName evidence="1">Nucleoplasmin-like domain-containing protein</fullName>
    </recommendedName>
</protein>
<dbReference type="Pfam" id="PF17800">
    <property type="entry name" value="NPL"/>
    <property type="match status" value="1"/>
</dbReference>
<dbReference type="KEGG" id="tva:4746589"/>
<dbReference type="SMR" id="A2G1P3"/>
<dbReference type="AlphaFoldDB" id="A2G1P3"/>
<name>A2G1P3_TRIV3</name>
<reference evidence="2" key="1">
    <citation type="submission" date="2006-10" db="EMBL/GenBank/DDBJ databases">
        <authorList>
            <person name="Amadeo P."/>
            <person name="Zhao Q."/>
            <person name="Wortman J."/>
            <person name="Fraser-Liggett C."/>
            <person name="Carlton J."/>
        </authorList>
    </citation>
    <scope>NUCLEOTIDE SEQUENCE</scope>
    <source>
        <strain evidence="2">G3</strain>
    </source>
</reference>